<name>A0AA95JF33_9BACL</name>
<sequence length="93" mass="10584">MSSYEWHNKAELEALKGKHVRIAASGRMMKRCRLHINGMWFRVIDVLPTNELFLEPLIPAFKDELQLLSIGLNGIEWGIADVLDNPNLLEGKA</sequence>
<protein>
    <submittedName>
        <fullName evidence="1">Uncharacterized protein</fullName>
    </submittedName>
</protein>
<organism evidence="1 2">
    <name type="scientific">Candidatus Cohnella colombiensis</name>
    <dbReference type="NCBI Taxonomy" id="3121368"/>
    <lineage>
        <taxon>Bacteria</taxon>
        <taxon>Bacillati</taxon>
        <taxon>Bacillota</taxon>
        <taxon>Bacilli</taxon>
        <taxon>Bacillales</taxon>
        <taxon>Paenibacillaceae</taxon>
        <taxon>Cohnella</taxon>
    </lineage>
</organism>
<reference evidence="1" key="1">
    <citation type="submission" date="2023-03" db="EMBL/GenBank/DDBJ databases">
        <title>Andean soil-derived lignocellulolytic bacterial consortium as a source of novel taxa and putative plastic-active enzymes.</title>
        <authorList>
            <person name="Diaz-Garcia L."/>
            <person name="Chuvochina M."/>
            <person name="Feuerriegel G."/>
            <person name="Bunk B."/>
            <person name="Sproer C."/>
            <person name="Streit W.R."/>
            <person name="Rodriguez L.M."/>
            <person name="Overmann J."/>
            <person name="Jimenez D.J."/>
        </authorList>
    </citation>
    <scope>NUCLEOTIDE SEQUENCE</scope>
    <source>
        <strain evidence="1">MAG 2441</strain>
    </source>
</reference>
<accession>A0AA95JF33</accession>
<evidence type="ECO:0000313" key="2">
    <source>
        <dbReference type="Proteomes" id="UP001178662"/>
    </source>
</evidence>
<keyword evidence="2" id="KW-1185">Reference proteome</keyword>
<dbReference type="AlphaFoldDB" id="A0AA95JF33"/>
<dbReference type="EMBL" id="CP119317">
    <property type="protein sequence ID" value="WEK53275.1"/>
    <property type="molecule type" value="Genomic_DNA"/>
</dbReference>
<gene>
    <name evidence="1" type="ORF">P0Y55_11820</name>
</gene>
<evidence type="ECO:0000313" key="1">
    <source>
        <dbReference type="EMBL" id="WEK53275.1"/>
    </source>
</evidence>
<proteinExistence type="predicted"/>
<dbReference type="Proteomes" id="UP001178662">
    <property type="component" value="Chromosome"/>
</dbReference>